<dbReference type="InterPro" id="IPR001845">
    <property type="entry name" value="HTH_ArsR_DNA-bd_dom"/>
</dbReference>
<feature type="domain" description="HTH arsR-type" evidence="4">
    <location>
        <begin position="5"/>
        <end position="100"/>
    </location>
</feature>
<proteinExistence type="predicted"/>
<evidence type="ECO:0000256" key="2">
    <source>
        <dbReference type="ARBA" id="ARBA00023125"/>
    </source>
</evidence>
<dbReference type="AlphaFoldDB" id="A0A1G9TUD8"/>
<dbReference type="SUPFAM" id="SSF46785">
    <property type="entry name" value="Winged helix' DNA-binding domain"/>
    <property type="match status" value="1"/>
</dbReference>
<reference evidence="5 6" key="1">
    <citation type="submission" date="2016-10" db="EMBL/GenBank/DDBJ databases">
        <authorList>
            <person name="de Groot N.N."/>
        </authorList>
    </citation>
    <scope>NUCLEOTIDE SEQUENCE [LARGE SCALE GENOMIC DNA]</scope>
    <source>
        <strain evidence="5 6">SLAS-1</strain>
    </source>
</reference>
<dbReference type="InterPro" id="IPR036388">
    <property type="entry name" value="WH-like_DNA-bd_sf"/>
</dbReference>
<organism evidence="5 6">
    <name type="scientific">Halarsenatibacter silvermanii</name>
    <dbReference type="NCBI Taxonomy" id="321763"/>
    <lineage>
        <taxon>Bacteria</taxon>
        <taxon>Bacillati</taxon>
        <taxon>Bacillota</taxon>
        <taxon>Clostridia</taxon>
        <taxon>Halanaerobiales</taxon>
        <taxon>Halarsenatibacteraceae</taxon>
        <taxon>Halarsenatibacter</taxon>
    </lineage>
</organism>
<dbReference type="Gene3D" id="1.10.10.10">
    <property type="entry name" value="Winged helix-like DNA-binding domain superfamily/Winged helix DNA-binding domain"/>
    <property type="match status" value="1"/>
</dbReference>
<evidence type="ECO:0000313" key="5">
    <source>
        <dbReference type="EMBL" id="SDM51252.1"/>
    </source>
</evidence>
<dbReference type="InterPro" id="IPR011991">
    <property type="entry name" value="ArsR-like_HTH"/>
</dbReference>
<name>A0A1G9TUD8_9FIRM</name>
<dbReference type="InterPro" id="IPR036390">
    <property type="entry name" value="WH_DNA-bd_sf"/>
</dbReference>
<dbReference type="PANTHER" id="PTHR33154">
    <property type="entry name" value="TRANSCRIPTIONAL REGULATOR, ARSR FAMILY"/>
    <property type="match status" value="1"/>
</dbReference>
<dbReference type="OrthoDB" id="9798835at2"/>
<dbReference type="GO" id="GO:0003700">
    <property type="term" value="F:DNA-binding transcription factor activity"/>
    <property type="evidence" value="ECO:0007669"/>
    <property type="project" value="InterPro"/>
</dbReference>
<dbReference type="InterPro" id="IPR051081">
    <property type="entry name" value="HTH_MetalResp_TranReg"/>
</dbReference>
<accession>A0A1G9TUD8</accession>
<gene>
    <name evidence="5" type="ORF">SAMN04488692_1481</name>
</gene>
<keyword evidence="6" id="KW-1185">Reference proteome</keyword>
<dbReference type="PANTHER" id="PTHR33154:SF33">
    <property type="entry name" value="TRANSCRIPTIONAL REPRESSOR SDPR"/>
    <property type="match status" value="1"/>
</dbReference>
<dbReference type="Pfam" id="PF01022">
    <property type="entry name" value="HTH_5"/>
    <property type="match status" value="1"/>
</dbReference>
<evidence type="ECO:0000256" key="3">
    <source>
        <dbReference type="ARBA" id="ARBA00023163"/>
    </source>
</evidence>
<dbReference type="GO" id="GO:0003677">
    <property type="term" value="F:DNA binding"/>
    <property type="evidence" value="ECO:0007669"/>
    <property type="project" value="UniProtKB-KW"/>
</dbReference>
<dbReference type="PRINTS" id="PR00778">
    <property type="entry name" value="HTHARSR"/>
</dbReference>
<dbReference type="Proteomes" id="UP000199476">
    <property type="component" value="Unassembled WGS sequence"/>
</dbReference>
<dbReference type="STRING" id="321763.SAMN04488692_1481"/>
<evidence type="ECO:0000256" key="1">
    <source>
        <dbReference type="ARBA" id="ARBA00023015"/>
    </source>
</evidence>
<evidence type="ECO:0000313" key="6">
    <source>
        <dbReference type="Proteomes" id="UP000199476"/>
    </source>
</evidence>
<dbReference type="NCBIfam" id="NF033788">
    <property type="entry name" value="HTH_metalloreg"/>
    <property type="match status" value="1"/>
</dbReference>
<protein>
    <submittedName>
        <fullName evidence="5">Transcriptional regulator, ArsR family</fullName>
    </submittedName>
</protein>
<evidence type="ECO:0000259" key="4">
    <source>
        <dbReference type="PROSITE" id="PS50987"/>
    </source>
</evidence>
<keyword evidence="1" id="KW-0805">Transcription regulation</keyword>
<dbReference type="PROSITE" id="PS50987">
    <property type="entry name" value="HTH_ARSR_2"/>
    <property type="match status" value="1"/>
</dbReference>
<dbReference type="RefSeq" id="WP_089762416.1">
    <property type="nucleotide sequence ID" value="NZ_FNGO01000048.1"/>
</dbReference>
<dbReference type="CDD" id="cd00090">
    <property type="entry name" value="HTH_ARSR"/>
    <property type="match status" value="1"/>
</dbReference>
<sequence>MRTIGDKKLYEARSEVAKALSHPTRLKIVDLLAEEKKLCVQDFTDRLETSQSTTSKHLKILLQAGVVGREKSGLKNYYSLEVPCIAGFFDCLDQILRGKYLDKQDELNLG</sequence>
<dbReference type="EMBL" id="FNGO01000048">
    <property type="protein sequence ID" value="SDM51252.1"/>
    <property type="molecule type" value="Genomic_DNA"/>
</dbReference>
<keyword evidence="2" id="KW-0238">DNA-binding</keyword>
<dbReference type="SMART" id="SM00418">
    <property type="entry name" value="HTH_ARSR"/>
    <property type="match status" value="1"/>
</dbReference>
<keyword evidence="3" id="KW-0804">Transcription</keyword>